<evidence type="ECO:0000256" key="1">
    <source>
        <dbReference type="SAM" id="Phobius"/>
    </source>
</evidence>
<dbReference type="Pfam" id="PF11750">
    <property type="entry name" value="DUF3307"/>
    <property type="match status" value="1"/>
</dbReference>
<keyword evidence="1" id="KW-1133">Transmembrane helix</keyword>
<feature type="transmembrane region" description="Helical" evidence="1">
    <location>
        <begin position="172"/>
        <end position="192"/>
    </location>
</feature>
<dbReference type="AlphaFoldDB" id="A0A1I3R1C7"/>
<dbReference type="EMBL" id="FORM01000007">
    <property type="protein sequence ID" value="SFJ39167.1"/>
    <property type="molecule type" value="Genomic_DNA"/>
</dbReference>
<reference evidence="3" key="1">
    <citation type="submission" date="2016-10" db="EMBL/GenBank/DDBJ databases">
        <authorList>
            <person name="Varghese N."/>
            <person name="Submissions S."/>
        </authorList>
    </citation>
    <scope>NUCLEOTIDE SEQUENCE [LARGE SCALE GENOMIC DNA]</scope>
    <source>
        <strain evidence="3">DSM 28881</strain>
    </source>
</reference>
<keyword evidence="1" id="KW-0812">Transmembrane</keyword>
<dbReference type="Proteomes" id="UP000199559">
    <property type="component" value="Unassembled WGS sequence"/>
</dbReference>
<keyword evidence="1" id="KW-0472">Membrane</keyword>
<dbReference type="InterPro" id="IPR021737">
    <property type="entry name" value="Phage_phiKZ_Orf197"/>
</dbReference>
<feature type="transmembrane region" description="Helical" evidence="1">
    <location>
        <begin position="123"/>
        <end position="144"/>
    </location>
</feature>
<organism evidence="2 3">
    <name type="scientific">Olleya namhaensis</name>
    <dbReference type="NCBI Taxonomy" id="1144750"/>
    <lineage>
        <taxon>Bacteria</taxon>
        <taxon>Pseudomonadati</taxon>
        <taxon>Bacteroidota</taxon>
        <taxon>Flavobacteriia</taxon>
        <taxon>Flavobacteriales</taxon>
        <taxon>Flavobacteriaceae</taxon>
    </lineage>
</organism>
<keyword evidence="3" id="KW-1185">Reference proteome</keyword>
<accession>A0A1I3R1C7</accession>
<evidence type="ECO:0008006" key="4">
    <source>
        <dbReference type="Google" id="ProtNLM"/>
    </source>
</evidence>
<evidence type="ECO:0000313" key="2">
    <source>
        <dbReference type="EMBL" id="SFJ39167.1"/>
    </source>
</evidence>
<feature type="transmembrane region" description="Helical" evidence="1">
    <location>
        <begin position="37"/>
        <end position="53"/>
    </location>
</feature>
<evidence type="ECO:0000313" key="3">
    <source>
        <dbReference type="Proteomes" id="UP000199559"/>
    </source>
</evidence>
<protein>
    <recommendedName>
        <fullName evidence="4">DUF3307 domain-containing protein</fullName>
    </recommendedName>
</protein>
<feature type="transmembrane region" description="Helical" evidence="1">
    <location>
        <begin position="90"/>
        <end position="111"/>
    </location>
</feature>
<dbReference type="RefSeq" id="WP_090840724.1">
    <property type="nucleotide sequence ID" value="NZ_FORM01000007.1"/>
</dbReference>
<sequence length="239" mass="27182">MMLLVLKLVLAHAIGDFVLQPDHWVKDKILKKHKSKYLYYHVLIHAITLLVILQFDTTYWLGITTIVVSHYIIDLIKLHLTSKINVRRLFLMDQIAHLIIIILVAVAYTSYSVDIDVLYTKNTIALLLSLIAITSIASVIMRLIMSKWILDEDDANDSLEKAGKYIGILERLFVFGFIIINQWSAIGLLIAAKSVFRFGDLSKAKDRKLTEYILIGTLLSFGIAITVGLCYNYIINLKS</sequence>
<gene>
    <name evidence="2" type="ORF">SAMN05443431_10730</name>
</gene>
<name>A0A1I3R1C7_9FLAO</name>
<dbReference type="STRING" id="1144750.SAMN05443431_10730"/>
<feature type="transmembrane region" description="Helical" evidence="1">
    <location>
        <begin position="212"/>
        <end position="234"/>
    </location>
</feature>
<feature type="transmembrane region" description="Helical" evidence="1">
    <location>
        <begin position="59"/>
        <end position="78"/>
    </location>
</feature>
<proteinExistence type="predicted"/>